<evidence type="ECO:0000256" key="6">
    <source>
        <dbReference type="ARBA" id="ARBA00023002"/>
    </source>
</evidence>
<dbReference type="InterPro" id="IPR050924">
    <property type="entry name" value="Peroxiredoxin_BCP/PrxQ"/>
</dbReference>
<keyword evidence="5" id="KW-0049">Antioxidant</keyword>
<dbReference type="EC" id="1.11.1.24" evidence="3"/>
<comment type="function">
    <text evidence="1">Thiol-specific peroxidase that catalyzes the reduction of hydrogen peroxide and organic hydroperoxides to water and alcohols, respectively. Plays a role in cell protection against oxidative stress by detoxifying peroxides and as sensor of hydrogen peroxide-mediated signaling events.</text>
</comment>
<dbReference type="EMBL" id="JBHUPC010000006">
    <property type="protein sequence ID" value="MFD2890516.1"/>
    <property type="molecule type" value="Genomic_DNA"/>
</dbReference>
<dbReference type="CDD" id="cd03017">
    <property type="entry name" value="PRX_BCP"/>
    <property type="match status" value="1"/>
</dbReference>
<dbReference type="PIRSF" id="PIRSF000239">
    <property type="entry name" value="AHPC"/>
    <property type="match status" value="1"/>
</dbReference>
<evidence type="ECO:0000256" key="1">
    <source>
        <dbReference type="ARBA" id="ARBA00003330"/>
    </source>
</evidence>
<organism evidence="14 15">
    <name type="scientific">Flavobacterium chuncheonense</name>
    <dbReference type="NCBI Taxonomy" id="2026653"/>
    <lineage>
        <taxon>Bacteria</taxon>
        <taxon>Pseudomonadati</taxon>
        <taxon>Bacteroidota</taxon>
        <taxon>Flavobacteriia</taxon>
        <taxon>Flavobacteriales</taxon>
        <taxon>Flavobacteriaceae</taxon>
        <taxon>Flavobacterium</taxon>
    </lineage>
</organism>
<evidence type="ECO:0000313" key="14">
    <source>
        <dbReference type="EMBL" id="MFD2890516.1"/>
    </source>
</evidence>
<dbReference type="PROSITE" id="PS51352">
    <property type="entry name" value="THIOREDOXIN_2"/>
    <property type="match status" value="1"/>
</dbReference>
<evidence type="ECO:0000256" key="9">
    <source>
        <dbReference type="ARBA" id="ARBA00032824"/>
    </source>
</evidence>
<dbReference type="GO" id="GO:0140824">
    <property type="term" value="F:thioredoxin-dependent peroxiredoxin activity"/>
    <property type="evidence" value="ECO:0007669"/>
    <property type="project" value="UniProtKB-EC"/>
</dbReference>
<dbReference type="Pfam" id="PF00578">
    <property type="entry name" value="AhpC-TSA"/>
    <property type="match status" value="1"/>
</dbReference>
<protein>
    <recommendedName>
        <fullName evidence="3">thioredoxin-dependent peroxiredoxin</fullName>
        <ecNumber evidence="3">1.11.1.24</ecNumber>
    </recommendedName>
    <alternativeName>
        <fullName evidence="9">Thioredoxin peroxidase</fullName>
    </alternativeName>
    <alternativeName>
        <fullName evidence="11">Thioredoxin-dependent peroxiredoxin Bcp</fullName>
    </alternativeName>
</protein>
<dbReference type="InterPro" id="IPR024706">
    <property type="entry name" value="Peroxiredoxin_AhpC-typ"/>
</dbReference>
<keyword evidence="6 14" id="KW-0560">Oxidoreductase</keyword>
<dbReference type="SUPFAM" id="SSF52833">
    <property type="entry name" value="Thioredoxin-like"/>
    <property type="match status" value="1"/>
</dbReference>
<evidence type="ECO:0000313" key="15">
    <source>
        <dbReference type="Proteomes" id="UP001597534"/>
    </source>
</evidence>
<evidence type="ECO:0000256" key="10">
    <source>
        <dbReference type="ARBA" id="ARBA00038489"/>
    </source>
</evidence>
<evidence type="ECO:0000256" key="3">
    <source>
        <dbReference type="ARBA" id="ARBA00013017"/>
    </source>
</evidence>
<gene>
    <name evidence="14" type="primary">bcp</name>
    <name evidence="14" type="ORF">ACFS5J_00595</name>
</gene>
<proteinExistence type="inferred from homology"/>
<comment type="catalytic activity">
    <reaction evidence="12">
        <text>a hydroperoxide + [thioredoxin]-dithiol = an alcohol + [thioredoxin]-disulfide + H2O</text>
        <dbReference type="Rhea" id="RHEA:62620"/>
        <dbReference type="Rhea" id="RHEA-COMP:10698"/>
        <dbReference type="Rhea" id="RHEA-COMP:10700"/>
        <dbReference type="ChEBI" id="CHEBI:15377"/>
        <dbReference type="ChEBI" id="CHEBI:29950"/>
        <dbReference type="ChEBI" id="CHEBI:30879"/>
        <dbReference type="ChEBI" id="CHEBI:35924"/>
        <dbReference type="ChEBI" id="CHEBI:50058"/>
        <dbReference type="EC" id="1.11.1.24"/>
    </reaction>
</comment>
<dbReference type="PANTHER" id="PTHR42801:SF4">
    <property type="entry name" value="AHPC_TSA FAMILY PROTEIN"/>
    <property type="match status" value="1"/>
</dbReference>
<keyword evidence="15" id="KW-1185">Reference proteome</keyword>
<evidence type="ECO:0000256" key="8">
    <source>
        <dbReference type="ARBA" id="ARBA00023284"/>
    </source>
</evidence>
<keyword evidence="8" id="KW-0676">Redox-active center</keyword>
<dbReference type="PANTHER" id="PTHR42801">
    <property type="entry name" value="THIOREDOXIN-DEPENDENT PEROXIDE REDUCTASE"/>
    <property type="match status" value="1"/>
</dbReference>
<dbReference type="Gene3D" id="3.40.30.10">
    <property type="entry name" value="Glutaredoxin"/>
    <property type="match status" value="1"/>
</dbReference>
<dbReference type="InterPro" id="IPR000866">
    <property type="entry name" value="AhpC/TSA"/>
</dbReference>
<evidence type="ECO:0000259" key="13">
    <source>
        <dbReference type="PROSITE" id="PS51352"/>
    </source>
</evidence>
<evidence type="ECO:0000256" key="5">
    <source>
        <dbReference type="ARBA" id="ARBA00022862"/>
    </source>
</evidence>
<dbReference type="RefSeq" id="WP_379809962.1">
    <property type="nucleotide sequence ID" value="NZ_JBHUPC010000006.1"/>
</dbReference>
<name>A0ABW5YHE8_9FLAO</name>
<keyword evidence="4 14" id="KW-0575">Peroxidase</keyword>
<evidence type="ECO:0000256" key="11">
    <source>
        <dbReference type="ARBA" id="ARBA00042639"/>
    </source>
</evidence>
<evidence type="ECO:0000256" key="12">
    <source>
        <dbReference type="ARBA" id="ARBA00049091"/>
    </source>
</evidence>
<accession>A0ABW5YHE8</accession>
<comment type="caution">
    <text evidence="14">The sequence shown here is derived from an EMBL/GenBank/DDBJ whole genome shotgun (WGS) entry which is preliminary data.</text>
</comment>
<evidence type="ECO:0000256" key="7">
    <source>
        <dbReference type="ARBA" id="ARBA00023157"/>
    </source>
</evidence>
<reference evidence="15" key="1">
    <citation type="journal article" date="2019" name="Int. J. Syst. Evol. Microbiol.">
        <title>The Global Catalogue of Microorganisms (GCM) 10K type strain sequencing project: providing services to taxonomists for standard genome sequencing and annotation.</title>
        <authorList>
            <consortium name="The Broad Institute Genomics Platform"/>
            <consortium name="The Broad Institute Genome Sequencing Center for Infectious Disease"/>
            <person name="Wu L."/>
            <person name="Ma J."/>
        </authorList>
    </citation>
    <scope>NUCLEOTIDE SEQUENCE [LARGE SCALE GENOMIC DNA]</scope>
    <source>
        <strain evidence="15">KCTC 22671</strain>
    </source>
</reference>
<comment type="similarity">
    <text evidence="10">Belongs to the peroxiredoxin family. BCP/PrxQ subfamily.</text>
</comment>
<dbReference type="Proteomes" id="UP001597534">
    <property type="component" value="Unassembled WGS sequence"/>
</dbReference>
<keyword evidence="7" id="KW-1015">Disulfide bond</keyword>
<dbReference type="InterPro" id="IPR036249">
    <property type="entry name" value="Thioredoxin-like_sf"/>
</dbReference>
<comment type="subunit">
    <text evidence="2">Monomer.</text>
</comment>
<feature type="domain" description="Thioredoxin" evidence="13">
    <location>
        <begin position="4"/>
        <end position="151"/>
    </location>
</feature>
<sequence>MTTLKVGDKAPDFKGLDQDGNEHSLVLYKGKKLVVFFYPKASTPGCTVEACDLRDNYERFKAKGYELLGVSADSAKRQANFIAKNNLPFPLLADEDKSVIMAFGVWGPKKFMGKEFDGIHRTTFVINEEGIIDAVIEKVKTKEHSKQILDE</sequence>
<evidence type="ECO:0000256" key="2">
    <source>
        <dbReference type="ARBA" id="ARBA00011245"/>
    </source>
</evidence>
<evidence type="ECO:0000256" key="4">
    <source>
        <dbReference type="ARBA" id="ARBA00022559"/>
    </source>
</evidence>
<dbReference type="InterPro" id="IPR013766">
    <property type="entry name" value="Thioredoxin_domain"/>
</dbReference>
<dbReference type="NCBIfam" id="NF006960">
    <property type="entry name" value="PRK09437.1"/>
    <property type="match status" value="1"/>
</dbReference>